<gene>
    <name evidence="2" type="ORF">COL8621_02020</name>
</gene>
<sequence>MKNIIAPTWKSAFVVIAVITMAWTISSLGYYEITDTLGLTNGYNEAPILMGAYYGVWAGMVIAVFRPDVNAWIRRASPGENRLAPAVMLITFALFALKVLPQLPAVDPPDDLNVADIVFAQPWYFLPKTVEILFQQVLLSALVLEMQAQKMSLRQSVILTAVLFGGFHLTLALTDANAFYVTRYTIAATLFGAIYPYLILQRRNGFVYAFSIHWAFYAFDTTMAHFAFAAASN</sequence>
<dbReference type="OrthoDB" id="7827455at2"/>
<feature type="transmembrane region" description="Helical" evidence="1">
    <location>
        <begin position="12"/>
        <end position="31"/>
    </location>
</feature>
<protein>
    <recommendedName>
        <fullName evidence="4">CPBP family intramembrane metalloprotease</fullName>
    </recommendedName>
</protein>
<feature type="transmembrane region" description="Helical" evidence="1">
    <location>
        <begin position="207"/>
        <end position="231"/>
    </location>
</feature>
<keyword evidence="1" id="KW-0472">Membrane</keyword>
<keyword evidence="1" id="KW-0812">Transmembrane</keyword>
<name>A0A238KI87_9RHOB</name>
<evidence type="ECO:0000313" key="2">
    <source>
        <dbReference type="EMBL" id="SMX42589.1"/>
    </source>
</evidence>
<evidence type="ECO:0000256" key="1">
    <source>
        <dbReference type="SAM" id="Phobius"/>
    </source>
</evidence>
<reference evidence="3" key="1">
    <citation type="submission" date="2017-05" db="EMBL/GenBank/DDBJ databases">
        <authorList>
            <person name="Rodrigo-Torres L."/>
            <person name="Arahal R. D."/>
            <person name="Lucena T."/>
        </authorList>
    </citation>
    <scope>NUCLEOTIDE SEQUENCE [LARGE SCALE GENOMIC DNA]</scope>
    <source>
        <strain evidence="3">CECT 8621</strain>
    </source>
</reference>
<accession>A0A238KI87</accession>
<dbReference type="EMBL" id="FXYE01000002">
    <property type="protein sequence ID" value="SMX42589.1"/>
    <property type="molecule type" value="Genomic_DNA"/>
</dbReference>
<proteinExistence type="predicted"/>
<evidence type="ECO:0000313" key="3">
    <source>
        <dbReference type="Proteomes" id="UP000202922"/>
    </source>
</evidence>
<dbReference type="AlphaFoldDB" id="A0A238KI87"/>
<feature type="transmembrane region" description="Helical" evidence="1">
    <location>
        <begin position="156"/>
        <end position="174"/>
    </location>
</feature>
<dbReference type="RefSeq" id="WP_093967225.1">
    <property type="nucleotide sequence ID" value="NZ_FXYE01000002.1"/>
</dbReference>
<dbReference type="Proteomes" id="UP000202922">
    <property type="component" value="Unassembled WGS sequence"/>
</dbReference>
<evidence type="ECO:0008006" key="4">
    <source>
        <dbReference type="Google" id="ProtNLM"/>
    </source>
</evidence>
<organism evidence="2 3">
    <name type="scientific">Actibacterium lipolyticum</name>
    <dbReference type="NCBI Taxonomy" id="1524263"/>
    <lineage>
        <taxon>Bacteria</taxon>
        <taxon>Pseudomonadati</taxon>
        <taxon>Pseudomonadota</taxon>
        <taxon>Alphaproteobacteria</taxon>
        <taxon>Rhodobacterales</taxon>
        <taxon>Roseobacteraceae</taxon>
        <taxon>Actibacterium</taxon>
    </lineage>
</organism>
<keyword evidence="3" id="KW-1185">Reference proteome</keyword>
<feature type="transmembrane region" description="Helical" evidence="1">
    <location>
        <begin position="46"/>
        <end position="65"/>
    </location>
</feature>
<feature type="transmembrane region" description="Helical" evidence="1">
    <location>
        <begin position="180"/>
        <end position="200"/>
    </location>
</feature>
<keyword evidence="1" id="KW-1133">Transmembrane helix</keyword>